<name>A0A103ZJ66_BURCE</name>
<dbReference type="Gene3D" id="1.10.150.690">
    <property type="entry name" value="DUF2063"/>
    <property type="match status" value="1"/>
</dbReference>
<reference evidence="2 3" key="1">
    <citation type="submission" date="2015-11" db="EMBL/GenBank/DDBJ databases">
        <title>Expanding the genomic diversity of Burkholderia species for the development of highly accurate diagnostics.</title>
        <authorList>
            <person name="Sahl J."/>
            <person name="Keim P."/>
            <person name="Wagner D."/>
        </authorList>
    </citation>
    <scope>NUCLEOTIDE SEQUENCE [LARGE SCALE GENOMIC DNA]</scope>
    <source>
        <strain evidence="2 3">MSMB1302</strain>
    </source>
</reference>
<organism evidence="2 3">
    <name type="scientific">Burkholderia cepacia</name>
    <name type="common">Pseudomonas cepacia</name>
    <dbReference type="NCBI Taxonomy" id="292"/>
    <lineage>
        <taxon>Bacteria</taxon>
        <taxon>Pseudomonadati</taxon>
        <taxon>Pseudomonadota</taxon>
        <taxon>Betaproteobacteria</taxon>
        <taxon>Burkholderiales</taxon>
        <taxon>Burkholderiaceae</taxon>
        <taxon>Burkholderia</taxon>
        <taxon>Burkholderia cepacia complex</taxon>
    </lineage>
</organism>
<dbReference type="Pfam" id="PF09836">
    <property type="entry name" value="DUF2063"/>
    <property type="match status" value="1"/>
</dbReference>
<comment type="caution">
    <text evidence="2">The sequence shown here is derived from an EMBL/GenBank/DDBJ whole genome shotgun (WGS) entry which is preliminary data.</text>
</comment>
<dbReference type="RefSeq" id="WP_059730059.1">
    <property type="nucleotide sequence ID" value="NZ_LOYH01000058.1"/>
</dbReference>
<dbReference type="InterPro" id="IPR018640">
    <property type="entry name" value="DUF2063"/>
</dbReference>
<feature type="domain" description="Putative DNA-binding" evidence="1">
    <location>
        <begin position="11"/>
        <end position="101"/>
    </location>
</feature>
<gene>
    <name evidence="2" type="ORF">WS90_16750</name>
</gene>
<dbReference type="Proteomes" id="UP000069001">
    <property type="component" value="Unassembled WGS sequence"/>
</dbReference>
<protein>
    <recommendedName>
        <fullName evidence="1">Putative DNA-binding domain-containing protein</fullName>
    </recommendedName>
</protein>
<evidence type="ECO:0000313" key="2">
    <source>
        <dbReference type="EMBL" id="KVK80921.1"/>
    </source>
</evidence>
<dbReference type="EMBL" id="LOYH01000058">
    <property type="protein sequence ID" value="KVK80921.1"/>
    <property type="molecule type" value="Genomic_DNA"/>
</dbReference>
<accession>A0A103ZJ66</accession>
<evidence type="ECO:0000313" key="3">
    <source>
        <dbReference type="Proteomes" id="UP000069001"/>
    </source>
</evidence>
<proteinExistence type="predicted"/>
<sequence length="271" mass="29225">MSPRSPTLAELQQAVRQSMDAAAGGATAWIISDGLSPHARLSIYRNTKTSVLVNALRLAFPAVQRLIGAQCFEGAARHFIDTSPPQSAWLDEYGAAFPAFLAQLPDLVSITYLAEVAQLEWQINTVLHAPDLPALDLAGLVSLDEGAIEALRMRPHPAARLVQCDFPTDTIWRAVLEQDTPAMEAIRLDDGPVHLLVQRVTEGIAMIRLGNGGYRIVNALFAGESVRNALSHAPHDDGYALVAMLLARGCFVEAVLASNDHRHHGGRSCAT</sequence>
<evidence type="ECO:0000259" key="1">
    <source>
        <dbReference type="Pfam" id="PF09836"/>
    </source>
</evidence>
<dbReference type="InterPro" id="IPR044922">
    <property type="entry name" value="DUF2063_N_sf"/>
</dbReference>
<dbReference type="AlphaFoldDB" id="A0A103ZJ66"/>